<feature type="chain" id="PRO_5039081316" evidence="2">
    <location>
        <begin position="21"/>
        <end position="357"/>
    </location>
</feature>
<reference evidence="3" key="2">
    <citation type="journal article" date="2021" name="PeerJ">
        <title>Extensive microbial diversity within the chicken gut microbiome revealed by metagenomics and culture.</title>
        <authorList>
            <person name="Gilroy R."/>
            <person name="Ravi A."/>
            <person name="Getino M."/>
            <person name="Pursley I."/>
            <person name="Horton D.L."/>
            <person name="Alikhan N.F."/>
            <person name="Baker D."/>
            <person name="Gharbi K."/>
            <person name="Hall N."/>
            <person name="Watson M."/>
            <person name="Adriaenssens E.M."/>
            <person name="Foster-Nyarko E."/>
            <person name="Jarju S."/>
            <person name="Secka A."/>
            <person name="Antonio M."/>
            <person name="Oren A."/>
            <person name="Chaudhuri R.R."/>
            <person name="La Ragione R."/>
            <person name="Hildebrand F."/>
            <person name="Pallen M.J."/>
        </authorList>
    </citation>
    <scope>NUCLEOTIDE SEQUENCE</scope>
    <source>
        <strain evidence="3">ChiSjej6B24-2974</strain>
    </source>
</reference>
<name>A0A9D0ZLH1_9FIRM</name>
<evidence type="ECO:0000256" key="2">
    <source>
        <dbReference type="SAM" id="SignalP"/>
    </source>
</evidence>
<gene>
    <name evidence="3" type="ORF">IAA52_05800</name>
</gene>
<feature type="signal peptide" evidence="2">
    <location>
        <begin position="1"/>
        <end position="20"/>
    </location>
</feature>
<evidence type="ECO:0000313" key="3">
    <source>
        <dbReference type="EMBL" id="HIQ82600.1"/>
    </source>
</evidence>
<keyword evidence="1" id="KW-0472">Membrane</keyword>
<protein>
    <submittedName>
        <fullName evidence="3">Stage II sporulation protein P</fullName>
    </submittedName>
</protein>
<keyword evidence="2" id="KW-0732">Signal</keyword>
<dbReference type="EMBL" id="DVFZ01000055">
    <property type="protein sequence ID" value="HIQ82600.1"/>
    <property type="molecule type" value="Genomic_DNA"/>
</dbReference>
<dbReference type="Pfam" id="PF07454">
    <property type="entry name" value="SpoIIP"/>
    <property type="match status" value="1"/>
</dbReference>
<sequence>MKRVLVLLALLFALAIPAHAEMDGDCVYTLYSADGNELTMRAGRMYVGDEYISSDNQLYRVASVDDANMTAIAEYIGPATVDEAASTAFASLIARSESEKKIAMYSTHSDESYVPSDGESSKLEDAGIYDVGEALAESFEERGIDVEYSKETFHPHDAGAYRRSRRTAEELLKDGPDALLDIHRDAIPAEQYETEVDGEDVSMVRLFVGRSNPNGDENKAFAQEIKAVADEEYPGLVKDIYIGKGNYNQELYPRALLLEMGTHEIEKEKAMASTDYIADVISQVLYGESAKAEETAEQSAVPSGIFWVIGAVIVIAVIYALASTGRLSAIWNKIKRTGSEMTGGVVGKKPDKGDKER</sequence>
<feature type="transmembrane region" description="Helical" evidence="1">
    <location>
        <begin position="304"/>
        <end position="322"/>
    </location>
</feature>
<reference evidence="3" key="1">
    <citation type="submission" date="2020-10" db="EMBL/GenBank/DDBJ databases">
        <authorList>
            <person name="Gilroy R."/>
        </authorList>
    </citation>
    <scope>NUCLEOTIDE SEQUENCE</scope>
    <source>
        <strain evidence="3">ChiSjej6B24-2974</strain>
    </source>
</reference>
<proteinExistence type="predicted"/>
<dbReference type="NCBIfam" id="TIGR02867">
    <property type="entry name" value="spore_II_P"/>
    <property type="match status" value="1"/>
</dbReference>
<evidence type="ECO:0000313" key="4">
    <source>
        <dbReference type="Proteomes" id="UP000824260"/>
    </source>
</evidence>
<dbReference type="AlphaFoldDB" id="A0A9D0ZLH1"/>
<accession>A0A9D0ZLH1</accession>
<keyword evidence="1" id="KW-1133">Transmembrane helix</keyword>
<keyword evidence="1" id="KW-0812">Transmembrane</keyword>
<dbReference type="InterPro" id="IPR010897">
    <property type="entry name" value="Spore_II_P"/>
</dbReference>
<comment type="caution">
    <text evidence="3">The sequence shown here is derived from an EMBL/GenBank/DDBJ whole genome shotgun (WGS) entry which is preliminary data.</text>
</comment>
<evidence type="ECO:0000256" key="1">
    <source>
        <dbReference type="SAM" id="Phobius"/>
    </source>
</evidence>
<organism evidence="3 4">
    <name type="scientific">Candidatus Pullichristensenella stercorigallinarum</name>
    <dbReference type="NCBI Taxonomy" id="2840909"/>
    <lineage>
        <taxon>Bacteria</taxon>
        <taxon>Bacillati</taxon>
        <taxon>Bacillota</taxon>
        <taxon>Clostridia</taxon>
        <taxon>Candidatus Pullichristensenella</taxon>
    </lineage>
</organism>
<dbReference type="Proteomes" id="UP000824260">
    <property type="component" value="Unassembled WGS sequence"/>
</dbReference>